<comment type="caution">
    <text evidence="2">The sequence shown here is derived from an EMBL/GenBank/DDBJ whole genome shotgun (WGS) entry which is preliminary data.</text>
</comment>
<dbReference type="PROSITE" id="PS51257">
    <property type="entry name" value="PROKAR_LIPOPROTEIN"/>
    <property type="match status" value="1"/>
</dbReference>
<proteinExistence type="predicted"/>
<dbReference type="EMBL" id="JACBZP010000001">
    <property type="protein sequence ID" value="NYI67709.1"/>
    <property type="molecule type" value="Genomic_DNA"/>
</dbReference>
<evidence type="ECO:0000313" key="3">
    <source>
        <dbReference type="Proteomes" id="UP000539111"/>
    </source>
</evidence>
<keyword evidence="1" id="KW-1133">Transmembrane helix</keyword>
<protein>
    <submittedName>
        <fullName evidence="2">Uncharacterized protein</fullName>
    </submittedName>
</protein>
<evidence type="ECO:0000256" key="1">
    <source>
        <dbReference type="SAM" id="Phobius"/>
    </source>
</evidence>
<feature type="transmembrane region" description="Helical" evidence="1">
    <location>
        <begin position="85"/>
        <end position="103"/>
    </location>
</feature>
<reference evidence="2 3" key="1">
    <citation type="submission" date="2020-07" db="EMBL/GenBank/DDBJ databases">
        <title>Sequencing the genomes of 1000 actinobacteria strains.</title>
        <authorList>
            <person name="Klenk H.-P."/>
        </authorList>
    </citation>
    <scope>NUCLEOTIDE SEQUENCE [LARGE SCALE GENOMIC DNA]</scope>
    <source>
        <strain evidence="2 3">DSM 26341</strain>
    </source>
</reference>
<dbReference type="Proteomes" id="UP000539111">
    <property type="component" value="Unassembled WGS sequence"/>
</dbReference>
<accession>A0A7Z0D2K4</accession>
<keyword evidence="3" id="KW-1185">Reference proteome</keyword>
<feature type="transmembrane region" description="Helical" evidence="1">
    <location>
        <begin position="60"/>
        <end position="79"/>
    </location>
</feature>
<sequence>MSTRWLRTLTPATLIVIVTGCFHLYRGAPLDGAVFLAVGAALVADGLLPRSAEVRVDPGVPPWPWCAVVAVAAGVAGGASARYSIADAVLVFVIGLPVVVAVWPRRAAGFTPESGAPMVRAGWAWACVGLAAALWELTTYLLEVSPSGDYRHPSISDLVDPALNPPPARAAFVVCWVALGYCLLRWRRRP</sequence>
<feature type="transmembrane region" description="Helical" evidence="1">
    <location>
        <begin position="32"/>
        <end position="48"/>
    </location>
</feature>
<keyword evidence="1" id="KW-0812">Transmembrane</keyword>
<name>A0A7Z0D2K4_9MICO</name>
<dbReference type="AlphaFoldDB" id="A0A7Z0D2K4"/>
<dbReference type="RefSeq" id="WP_179427866.1">
    <property type="nucleotide sequence ID" value="NZ_JACBZP010000001.1"/>
</dbReference>
<keyword evidence="1" id="KW-0472">Membrane</keyword>
<gene>
    <name evidence="2" type="ORF">BJY26_002015</name>
</gene>
<organism evidence="2 3">
    <name type="scientific">Spelaeicoccus albus</name>
    <dbReference type="NCBI Taxonomy" id="1280376"/>
    <lineage>
        <taxon>Bacteria</taxon>
        <taxon>Bacillati</taxon>
        <taxon>Actinomycetota</taxon>
        <taxon>Actinomycetes</taxon>
        <taxon>Micrococcales</taxon>
        <taxon>Brevibacteriaceae</taxon>
        <taxon>Spelaeicoccus</taxon>
    </lineage>
</organism>
<evidence type="ECO:0000313" key="2">
    <source>
        <dbReference type="EMBL" id="NYI67709.1"/>
    </source>
</evidence>
<feature type="transmembrane region" description="Helical" evidence="1">
    <location>
        <begin position="123"/>
        <end position="142"/>
    </location>
</feature>